<name>A0A1V2I3D2_9ACTN</name>
<feature type="compositionally biased region" description="Low complexity" evidence="1">
    <location>
        <begin position="229"/>
        <end position="258"/>
    </location>
</feature>
<dbReference type="EMBL" id="MOMC01000086">
    <property type="protein sequence ID" value="ONH23420.1"/>
    <property type="molecule type" value="Genomic_DNA"/>
</dbReference>
<dbReference type="AlphaFoldDB" id="A0A1V2I3D2"/>
<reference evidence="3" key="1">
    <citation type="submission" date="2016-10" db="EMBL/GenBank/DDBJ databases">
        <title>Frankia sp. NRRL B-16386 Genome sequencing.</title>
        <authorList>
            <person name="Ghodhbane-Gtari F."/>
            <person name="Swanson E."/>
            <person name="Gueddou A."/>
            <person name="Hezbri K."/>
            <person name="Ktari K."/>
            <person name="Nouioui I."/>
            <person name="Morris K."/>
            <person name="Simpson S."/>
            <person name="Abebe-Akele F."/>
            <person name="Thomas K."/>
            <person name="Gtari M."/>
            <person name="Tisa L.S."/>
        </authorList>
    </citation>
    <scope>NUCLEOTIDE SEQUENCE [LARGE SCALE GENOMIC DNA]</scope>
    <source>
        <strain evidence="3">NRRL B-16386</strain>
    </source>
</reference>
<evidence type="ECO:0000313" key="3">
    <source>
        <dbReference type="Proteomes" id="UP000188929"/>
    </source>
</evidence>
<evidence type="ECO:0000313" key="2">
    <source>
        <dbReference type="EMBL" id="ONH23420.1"/>
    </source>
</evidence>
<feature type="region of interest" description="Disordered" evidence="1">
    <location>
        <begin position="215"/>
        <end position="258"/>
    </location>
</feature>
<proteinExistence type="predicted"/>
<evidence type="ECO:0000256" key="1">
    <source>
        <dbReference type="SAM" id="MobiDB-lite"/>
    </source>
</evidence>
<gene>
    <name evidence="2" type="ORF">BL253_32995</name>
</gene>
<sequence>MTPDPSRSNAPARARRAWRRRLAVVVGLVGFLLTLVAGTALAHPLGSFTVNTAGVLRVAPDRIRVDVVVDFAEIPTAQARPAVEAAGPAVWRNWECARIAGDVRLTVAGAPARLNATGGALTFPPGQAGLSTARLVCRYATAPTPGLLGAGGADIAYELRAYTGRAGWGETVAVGDAATIVRSDVPNRSASALLTAYPTDPLAGRSDVTHAALRARPGGPVAPDPFPDVPGDAGADAAGVPTAASADAQAVSRAGNGG</sequence>
<dbReference type="RefSeq" id="WP_081438956.1">
    <property type="nucleotide sequence ID" value="NZ_MOMC01000086.1"/>
</dbReference>
<accession>A0A1V2I3D2</accession>
<organism evidence="2 3">
    <name type="scientific">Pseudofrankia asymbiotica</name>
    <dbReference type="NCBI Taxonomy" id="1834516"/>
    <lineage>
        <taxon>Bacteria</taxon>
        <taxon>Bacillati</taxon>
        <taxon>Actinomycetota</taxon>
        <taxon>Actinomycetes</taxon>
        <taxon>Frankiales</taxon>
        <taxon>Frankiaceae</taxon>
        <taxon>Pseudofrankia</taxon>
    </lineage>
</organism>
<dbReference type="OrthoDB" id="271709at2"/>
<keyword evidence="3" id="KW-1185">Reference proteome</keyword>
<protein>
    <submittedName>
        <fullName evidence="2">Uncharacterized protein</fullName>
    </submittedName>
</protein>
<dbReference type="Proteomes" id="UP000188929">
    <property type="component" value="Unassembled WGS sequence"/>
</dbReference>
<comment type="caution">
    <text evidence="2">The sequence shown here is derived from an EMBL/GenBank/DDBJ whole genome shotgun (WGS) entry which is preliminary data.</text>
</comment>
<dbReference type="STRING" id="1834516.BL253_32995"/>